<dbReference type="InterPro" id="IPR000620">
    <property type="entry name" value="EamA_dom"/>
</dbReference>
<accession>A0A0C5W5T4</accession>
<dbReference type="PATRIC" id="fig|1445510.3.peg.5897"/>
<evidence type="ECO:0000313" key="4">
    <source>
        <dbReference type="Proteomes" id="UP000032266"/>
    </source>
</evidence>
<keyword evidence="4" id="KW-1185">Reference proteome</keyword>
<feature type="transmembrane region" description="Helical" evidence="1">
    <location>
        <begin position="89"/>
        <end position="110"/>
    </location>
</feature>
<organism evidence="3 4">
    <name type="scientific">Gynuella sunshinyii YC6258</name>
    <dbReference type="NCBI Taxonomy" id="1445510"/>
    <lineage>
        <taxon>Bacteria</taxon>
        <taxon>Pseudomonadati</taxon>
        <taxon>Pseudomonadota</taxon>
        <taxon>Gammaproteobacteria</taxon>
        <taxon>Oceanospirillales</taxon>
        <taxon>Saccharospirillaceae</taxon>
        <taxon>Gynuella</taxon>
    </lineage>
</organism>
<feature type="transmembrane region" description="Helical" evidence="1">
    <location>
        <begin position="240"/>
        <end position="258"/>
    </location>
</feature>
<dbReference type="KEGG" id="gsn:YC6258_05940"/>
<gene>
    <name evidence="3" type="ORF">YC6258_05940</name>
</gene>
<evidence type="ECO:0000259" key="2">
    <source>
        <dbReference type="Pfam" id="PF00892"/>
    </source>
</evidence>
<feature type="transmembrane region" description="Helical" evidence="1">
    <location>
        <begin position="33"/>
        <end position="50"/>
    </location>
</feature>
<dbReference type="HOGENOM" id="CLU_803735_0_0_6"/>
<dbReference type="STRING" id="1445510.YC6258_05940"/>
<protein>
    <submittedName>
        <fullName evidence="3">Putative membrane protein</fullName>
    </submittedName>
</protein>
<evidence type="ECO:0000256" key="1">
    <source>
        <dbReference type="SAM" id="Phobius"/>
    </source>
</evidence>
<dbReference type="InterPro" id="IPR037185">
    <property type="entry name" value="EmrE-like"/>
</dbReference>
<dbReference type="PANTHER" id="PTHR22911">
    <property type="entry name" value="ACYL-MALONYL CONDENSING ENZYME-RELATED"/>
    <property type="match status" value="1"/>
</dbReference>
<sequence>MWIAFAIAAAFFFGLRGILYQRFSRQGSDRHLTLLGVFLIGFVISLIMMLMTGHRVQTPAGIWVGLAMGLASYLGNMALYRGFATGKTSLVGVLAGTIPLFTVVLAFFIWNERLSGVQLAAFLVICVGIYMIHYSNGLSLKGMKGAEWGLVAAFFFAMNDLLSKQSTLLHSGIFASLTLMFASGSLMFAISWWHSRSSERGKGVVYASYASLVTGVGIGIINMSGVFMILNAFKTGKTGLVSALTAMSILVILTYSRLILKETFVRTELAGIILSLMGIVILRLGG</sequence>
<dbReference type="PANTHER" id="PTHR22911:SF137">
    <property type="entry name" value="SOLUTE CARRIER FAMILY 35 MEMBER G2-RELATED"/>
    <property type="match status" value="1"/>
</dbReference>
<feature type="domain" description="EamA" evidence="2">
    <location>
        <begin position="144"/>
        <end position="282"/>
    </location>
</feature>
<dbReference type="RefSeq" id="WP_044619574.1">
    <property type="nucleotide sequence ID" value="NZ_CP007142.1"/>
</dbReference>
<dbReference type="GO" id="GO:0016020">
    <property type="term" value="C:membrane"/>
    <property type="evidence" value="ECO:0007669"/>
    <property type="project" value="InterPro"/>
</dbReference>
<feature type="transmembrane region" description="Helical" evidence="1">
    <location>
        <begin position="174"/>
        <end position="194"/>
    </location>
</feature>
<dbReference type="EMBL" id="CP007142">
    <property type="protein sequence ID" value="AJQ97964.1"/>
    <property type="molecule type" value="Genomic_DNA"/>
</dbReference>
<dbReference type="Pfam" id="PF00892">
    <property type="entry name" value="EamA"/>
    <property type="match status" value="2"/>
</dbReference>
<keyword evidence="1" id="KW-0472">Membrane</keyword>
<evidence type="ECO:0000313" key="3">
    <source>
        <dbReference type="EMBL" id="AJQ97964.1"/>
    </source>
</evidence>
<keyword evidence="1" id="KW-1133">Transmembrane helix</keyword>
<dbReference type="OrthoDB" id="2795159at2"/>
<reference evidence="3 4" key="1">
    <citation type="submission" date="2014-01" db="EMBL/GenBank/DDBJ databases">
        <title>Full genme sequencing of cellulolytic bacterium Gynuella sunshinyii YC6258T gen. nov., sp. nov.</title>
        <authorList>
            <person name="Khan H."/>
            <person name="Chung E.J."/>
            <person name="Chung Y.R."/>
        </authorList>
    </citation>
    <scope>NUCLEOTIDE SEQUENCE [LARGE SCALE GENOMIC DNA]</scope>
    <source>
        <strain evidence="3 4">YC6258</strain>
    </source>
</reference>
<name>A0A0C5W5T4_9GAMM</name>
<feature type="transmembrane region" description="Helical" evidence="1">
    <location>
        <begin position="206"/>
        <end position="233"/>
    </location>
</feature>
<dbReference type="AlphaFoldDB" id="A0A0C5W5T4"/>
<feature type="domain" description="EamA" evidence="2">
    <location>
        <begin position="2"/>
        <end position="132"/>
    </location>
</feature>
<dbReference type="Proteomes" id="UP000032266">
    <property type="component" value="Chromosome"/>
</dbReference>
<keyword evidence="1" id="KW-0812">Transmembrane</keyword>
<feature type="transmembrane region" description="Helical" evidence="1">
    <location>
        <begin position="117"/>
        <end position="133"/>
    </location>
</feature>
<proteinExistence type="predicted"/>
<feature type="transmembrane region" description="Helical" evidence="1">
    <location>
        <begin position="62"/>
        <end position="83"/>
    </location>
</feature>
<dbReference type="SUPFAM" id="SSF103481">
    <property type="entry name" value="Multidrug resistance efflux transporter EmrE"/>
    <property type="match status" value="1"/>
</dbReference>
<feature type="transmembrane region" description="Helical" evidence="1">
    <location>
        <begin position="264"/>
        <end position="284"/>
    </location>
</feature>